<organism evidence="6 7">
    <name type="scientific">Chitinophaga terrae</name>
    <name type="common">ex Kim and Jung 2007</name>
    <dbReference type="NCBI Taxonomy" id="408074"/>
    <lineage>
        <taxon>Bacteria</taxon>
        <taxon>Pseudomonadati</taxon>
        <taxon>Bacteroidota</taxon>
        <taxon>Chitinophagia</taxon>
        <taxon>Chitinophagales</taxon>
        <taxon>Chitinophagaceae</taxon>
        <taxon>Chitinophaga</taxon>
    </lineage>
</organism>
<dbReference type="InterPro" id="IPR006119">
    <property type="entry name" value="Resolv_N"/>
</dbReference>
<dbReference type="InterPro" id="IPR036162">
    <property type="entry name" value="Resolvase-like_N_sf"/>
</dbReference>
<dbReference type="Gene3D" id="3.40.50.1390">
    <property type="entry name" value="Resolvase, N-terminal catalytic domain"/>
    <property type="match status" value="1"/>
</dbReference>
<feature type="domain" description="Recombinase" evidence="5">
    <location>
        <begin position="158"/>
        <end position="271"/>
    </location>
</feature>
<evidence type="ECO:0000256" key="3">
    <source>
        <dbReference type="SAM" id="Coils"/>
    </source>
</evidence>
<keyword evidence="7" id="KW-1185">Reference proteome</keyword>
<dbReference type="PANTHER" id="PTHR30461:SF2">
    <property type="entry name" value="SERINE RECOMBINASE PINE-RELATED"/>
    <property type="match status" value="1"/>
</dbReference>
<dbReference type="InterPro" id="IPR011109">
    <property type="entry name" value="DNA_bind_recombinase_dom"/>
</dbReference>
<protein>
    <submittedName>
        <fullName evidence="6">Site-specific DNA recombinase</fullName>
    </submittedName>
</protein>
<dbReference type="RefSeq" id="WP_089766344.1">
    <property type="nucleotide sequence ID" value="NZ_FNRL01000058.1"/>
</dbReference>
<keyword evidence="2" id="KW-0233">DNA recombination</keyword>
<dbReference type="PANTHER" id="PTHR30461">
    <property type="entry name" value="DNA-INVERTASE FROM LAMBDOID PROPHAGE"/>
    <property type="match status" value="1"/>
</dbReference>
<accession>A0A1H4GV26</accession>
<name>A0A1H4GV26_9BACT</name>
<sequence length="484" mass="56502">MQNAIIYTRVSTDEQAAFGYSLEHQLETLEKYCTINKINVIKHYQEDYSGKDFNRPEWNKLMGFIKENKGLVNTILFTKWDRFTRDIHDTFTVISHLQKLGVSVNSIEQPLDLSNPDNIVMLSFYVSIGHAERLKIGIRTKDGMRAMRKQGKWAGTAPFGYKYHREDARNSTLVKDDEKSGFIVDAFKIYATGLYSIPEVQKMVTLKHNLKRSLTKQAFINILKNKVYAGYIKISATPNEDEHYAKALFEPLIDEDLYNKVQQIMKGRKRTKNVRYQDQRHPLRGFLKCPECLRNMTSSAVKGKRFAYYQCQHGHRRYNALVANEQFENLLSQTFDIDDNIITCYQNILEKTFDRNGANVKSQIKKLNAQIEDYKQKLENKEDDYINERLPAEAYYSVRKKLNNHINELINQKTILEGNQKYQFRNYLAKTTTLLRNLSGVYTKSDVDVKRKILGVILEDKLVFENNTYQTPKFTPAVDVLLRL</sequence>
<evidence type="ECO:0000313" key="7">
    <source>
        <dbReference type="Proteomes" id="UP000199656"/>
    </source>
</evidence>
<evidence type="ECO:0000259" key="4">
    <source>
        <dbReference type="PROSITE" id="PS51736"/>
    </source>
</evidence>
<reference evidence="7" key="1">
    <citation type="submission" date="2016-10" db="EMBL/GenBank/DDBJ databases">
        <authorList>
            <person name="Varghese N."/>
            <person name="Submissions S."/>
        </authorList>
    </citation>
    <scope>NUCLEOTIDE SEQUENCE [LARGE SCALE GENOMIC DNA]</scope>
    <source>
        <strain evidence="7">DSM 23920</strain>
    </source>
</reference>
<feature type="domain" description="Resolvase/invertase-type recombinase catalytic" evidence="4">
    <location>
        <begin position="3"/>
        <end position="151"/>
    </location>
</feature>
<evidence type="ECO:0000259" key="5">
    <source>
        <dbReference type="PROSITE" id="PS51737"/>
    </source>
</evidence>
<gene>
    <name evidence="6" type="ORF">SAMN05660909_05671</name>
</gene>
<evidence type="ECO:0000313" key="6">
    <source>
        <dbReference type="EMBL" id="SEB12482.1"/>
    </source>
</evidence>
<dbReference type="PROSITE" id="PS51737">
    <property type="entry name" value="RECOMBINASE_DNA_BIND"/>
    <property type="match status" value="1"/>
</dbReference>
<dbReference type="Gene3D" id="3.90.1750.20">
    <property type="entry name" value="Putative Large Serine Recombinase, Chain B, Domain 2"/>
    <property type="match status" value="1"/>
</dbReference>
<dbReference type="PROSITE" id="PS51736">
    <property type="entry name" value="RECOMBINASES_3"/>
    <property type="match status" value="1"/>
</dbReference>
<dbReference type="GO" id="GO:0003677">
    <property type="term" value="F:DNA binding"/>
    <property type="evidence" value="ECO:0007669"/>
    <property type="project" value="UniProtKB-KW"/>
</dbReference>
<dbReference type="Pfam" id="PF00239">
    <property type="entry name" value="Resolvase"/>
    <property type="match status" value="1"/>
</dbReference>
<dbReference type="Proteomes" id="UP000199656">
    <property type="component" value="Unassembled WGS sequence"/>
</dbReference>
<keyword evidence="3" id="KW-0175">Coiled coil</keyword>
<dbReference type="SMART" id="SM00857">
    <property type="entry name" value="Resolvase"/>
    <property type="match status" value="1"/>
</dbReference>
<dbReference type="Pfam" id="PF07508">
    <property type="entry name" value="Recombinase"/>
    <property type="match status" value="1"/>
</dbReference>
<dbReference type="Pfam" id="PF13408">
    <property type="entry name" value="Zn_ribbon_recom"/>
    <property type="match status" value="1"/>
</dbReference>
<dbReference type="SUPFAM" id="SSF53041">
    <property type="entry name" value="Resolvase-like"/>
    <property type="match status" value="1"/>
</dbReference>
<evidence type="ECO:0000256" key="2">
    <source>
        <dbReference type="ARBA" id="ARBA00023172"/>
    </source>
</evidence>
<dbReference type="AlphaFoldDB" id="A0A1H4GV26"/>
<keyword evidence="1" id="KW-0238">DNA-binding</keyword>
<evidence type="ECO:0000256" key="1">
    <source>
        <dbReference type="ARBA" id="ARBA00023125"/>
    </source>
</evidence>
<dbReference type="InterPro" id="IPR038109">
    <property type="entry name" value="DNA_bind_recomb_sf"/>
</dbReference>
<dbReference type="EMBL" id="FNRL01000058">
    <property type="protein sequence ID" value="SEB12482.1"/>
    <property type="molecule type" value="Genomic_DNA"/>
</dbReference>
<proteinExistence type="predicted"/>
<dbReference type="InterPro" id="IPR025827">
    <property type="entry name" value="Zn_ribbon_recom_dom"/>
</dbReference>
<dbReference type="CDD" id="cd00338">
    <property type="entry name" value="Ser_Recombinase"/>
    <property type="match status" value="1"/>
</dbReference>
<dbReference type="GO" id="GO:0000150">
    <property type="term" value="F:DNA strand exchange activity"/>
    <property type="evidence" value="ECO:0007669"/>
    <property type="project" value="InterPro"/>
</dbReference>
<dbReference type="InterPro" id="IPR050639">
    <property type="entry name" value="SSR_resolvase"/>
</dbReference>
<feature type="coiled-coil region" evidence="3">
    <location>
        <begin position="357"/>
        <end position="419"/>
    </location>
</feature>